<name>A0A9P0GXS5_NEZVI</name>
<dbReference type="AlphaFoldDB" id="A0A9P0GXS5"/>
<sequence>MRWFRRFKSGDFDLEDKEHPGHLKKFQYVKMQALLVQGDPQTQLLMAEMLNVGRHTIWECLHGMGKIQKAGK</sequence>
<accession>A0A9P0GXS5</accession>
<dbReference type="EMBL" id="OV725077">
    <property type="protein sequence ID" value="CAH1391724.1"/>
    <property type="molecule type" value="Genomic_DNA"/>
</dbReference>
<evidence type="ECO:0000313" key="2">
    <source>
        <dbReference type="Proteomes" id="UP001152798"/>
    </source>
</evidence>
<dbReference type="OrthoDB" id="8056713at2759"/>
<gene>
    <name evidence="1" type="ORF">NEZAVI_LOCUS2679</name>
</gene>
<evidence type="ECO:0000313" key="1">
    <source>
        <dbReference type="EMBL" id="CAH1391724.1"/>
    </source>
</evidence>
<dbReference type="InterPro" id="IPR036388">
    <property type="entry name" value="WH-like_DNA-bd_sf"/>
</dbReference>
<reference evidence="1" key="1">
    <citation type="submission" date="2022-01" db="EMBL/GenBank/DDBJ databases">
        <authorList>
            <person name="King R."/>
        </authorList>
    </citation>
    <scope>NUCLEOTIDE SEQUENCE</scope>
</reference>
<keyword evidence="2" id="KW-1185">Reference proteome</keyword>
<organism evidence="1 2">
    <name type="scientific">Nezara viridula</name>
    <name type="common">Southern green stink bug</name>
    <name type="synonym">Cimex viridulus</name>
    <dbReference type="NCBI Taxonomy" id="85310"/>
    <lineage>
        <taxon>Eukaryota</taxon>
        <taxon>Metazoa</taxon>
        <taxon>Ecdysozoa</taxon>
        <taxon>Arthropoda</taxon>
        <taxon>Hexapoda</taxon>
        <taxon>Insecta</taxon>
        <taxon>Pterygota</taxon>
        <taxon>Neoptera</taxon>
        <taxon>Paraneoptera</taxon>
        <taxon>Hemiptera</taxon>
        <taxon>Heteroptera</taxon>
        <taxon>Panheteroptera</taxon>
        <taxon>Pentatomomorpha</taxon>
        <taxon>Pentatomoidea</taxon>
        <taxon>Pentatomidae</taxon>
        <taxon>Pentatominae</taxon>
        <taxon>Nezara</taxon>
    </lineage>
</organism>
<dbReference type="Proteomes" id="UP001152798">
    <property type="component" value="Chromosome 1"/>
</dbReference>
<proteinExistence type="predicted"/>
<protein>
    <submittedName>
        <fullName evidence="1">Uncharacterized protein</fullName>
    </submittedName>
</protein>
<dbReference type="Gene3D" id="1.10.10.10">
    <property type="entry name" value="Winged helix-like DNA-binding domain superfamily/Winged helix DNA-binding domain"/>
    <property type="match status" value="1"/>
</dbReference>